<evidence type="ECO:0000313" key="2">
    <source>
        <dbReference type="EMBL" id="KAG2186753.1"/>
    </source>
</evidence>
<reference evidence="2" key="1">
    <citation type="submission" date="2020-12" db="EMBL/GenBank/DDBJ databases">
        <title>Metabolic potential, ecology and presence of endohyphal bacteria is reflected in genomic diversity of Mucoromycotina.</title>
        <authorList>
            <person name="Muszewska A."/>
            <person name="Okrasinska A."/>
            <person name="Steczkiewicz K."/>
            <person name="Drgas O."/>
            <person name="Orlowska M."/>
            <person name="Perlinska-Lenart U."/>
            <person name="Aleksandrzak-Piekarczyk T."/>
            <person name="Szatraj K."/>
            <person name="Zielenkiewicz U."/>
            <person name="Pilsyk S."/>
            <person name="Malc E."/>
            <person name="Mieczkowski P."/>
            <person name="Kruszewska J.S."/>
            <person name="Biernat P."/>
            <person name="Pawlowska J."/>
        </authorList>
    </citation>
    <scope>NUCLEOTIDE SEQUENCE</scope>
    <source>
        <strain evidence="2">WA0000051536</strain>
    </source>
</reference>
<dbReference type="InterPro" id="IPR036291">
    <property type="entry name" value="NAD(P)-bd_dom_sf"/>
</dbReference>
<keyword evidence="3" id="KW-1185">Reference proteome</keyword>
<proteinExistence type="predicted"/>
<dbReference type="SUPFAM" id="SSF51735">
    <property type="entry name" value="NAD(P)-binding Rossmann-fold domains"/>
    <property type="match status" value="1"/>
</dbReference>
<dbReference type="OrthoDB" id="191139at2759"/>
<evidence type="ECO:0000313" key="3">
    <source>
        <dbReference type="Proteomes" id="UP000612746"/>
    </source>
</evidence>
<dbReference type="PANTHER" id="PTHR43157">
    <property type="entry name" value="PHOSPHATIDYLINOSITOL-GLYCAN BIOSYNTHESIS CLASS F PROTEIN-RELATED"/>
    <property type="match status" value="1"/>
</dbReference>
<dbReference type="EMBL" id="JAEPRA010000004">
    <property type="protein sequence ID" value="KAG2186753.1"/>
    <property type="molecule type" value="Genomic_DNA"/>
</dbReference>
<protein>
    <submittedName>
        <fullName evidence="2">Uncharacterized protein</fullName>
    </submittedName>
</protein>
<dbReference type="PANTHER" id="PTHR43157:SF31">
    <property type="entry name" value="PHOSPHATIDYLINOSITOL-GLYCAN BIOSYNTHESIS CLASS F PROTEIN"/>
    <property type="match status" value="1"/>
</dbReference>
<dbReference type="Pfam" id="PF00106">
    <property type="entry name" value="adh_short"/>
    <property type="match status" value="1"/>
</dbReference>
<organism evidence="2 3">
    <name type="scientific">Umbelopsis vinacea</name>
    <dbReference type="NCBI Taxonomy" id="44442"/>
    <lineage>
        <taxon>Eukaryota</taxon>
        <taxon>Fungi</taxon>
        <taxon>Fungi incertae sedis</taxon>
        <taxon>Mucoromycota</taxon>
        <taxon>Mucoromycotina</taxon>
        <taxon>Umbelopsidomycetes</taxon>
        <taxon>Umbelopsidales</taxon>
        <taxon>Umbelopsidaceae</taxon>
        <taxon>Umbelopsis</taxon>
    </lineage>
</organism>
<name>A0A8H7Q6F9_9FUNG</name>
<gene>
    <name evidence="2" type="ORF">INT44_002979</name>
</gene>
<comment type="caution">
    <text evidence="2">The sequence shown here is derived from an EMBL/GenBank/DDBJ whole genome shotgun (WGS) entry which is preliminary data.</text>
</comment>
<dbReference type="AlphaFoldDB" id="A0A8H7Q6F9"/>
<accession>A0A8H7Q6F9</accession>
<dbReference type="InterPro" id="IPR002347">
    <property type="entry name" value="SDR_fam"/>
</dbReference>
<evidence type="ECO:0000256" key="1">
    <source>
        <dbReference type="ARBA" id="ARBA00023002"/>
    </source>
</evidence>
<dbReference type="GO" id="GO:0016491">
    <property type="term" value="F:oxidoreductase activity"/>
    <property type="evidence" value="ECO:0007669"/>
    <property type="project" value="UniProtKB-KW"/>
</dbReference>
<dbReference type="PRINTS" id="PR00081">
    <property type="entry name" value="GDHRDH"/>
</dbReference>
<dbReference type="Gene3D" id="3.40.50.720">
    <property type="entry name" value="NAD(P)-binding Rossmann-like Domain"/>
    <property type="match status" value="1"/>
</dbReference>
<sequence>MPLSIQRKDLSGLTVIVTGSNVGIGLETARMLSEMGAQVTIACRNANKAEAAAEDIEKTTGNKPQVASLDLSDFDSTVAFVDEFKAKHERLDILVNNAGVVSSSKGEEGMSKNGFEMDFQVNHLSQFLLTNRLLPLLTKAAQNKINNFTPRVVTVGSNAATIGKIDYSYVQNSANLPFLFTRYANSKLMNAMFIKKLSEIAKDSGIVAHVVHPGFVASDIHAKEDHKVPKFVIKIADFIIKSTARSSVQGAMTSVHVAISDEAAESTGKYWDSCKVVAYPNKLITDDNAVDQFWADSLKYLQEKGIEIDH</sequence>
<dbReference type="Proteomes" id="UP000612746">
    <property type="component" value="Unassembled WGS sequence"/>
</dbReference>
<keyword evidence="1" id="KW-0560">Oxidoreductase</keyword>